<keyword evidence="4 7" id="KW-0472">Membrane</keyword>
<evidence type="ECO:0000256" key="4">
    <source>
        <dbReference type="ARBA" id="ARBA00023136"/>
    </source>
</evidence>
<dbReference type="Pfam" id="PF02618">
    <property type="entry name" value="YceG"/>
    <property type="match status" value="1"/>
</dbReference>
<feature type="compositionally biased region" description="Low complexity" evidence="8">
    <location>
        <begin position="62"/>
        <end position="96"/>
    </location>
</feature>
<feature type="region of interest" description="Disordered" evidence="8">
    <location>
        <begin position="1"/>
        <end position="304"/>
    </location>
</feature>
<name>A0ABZ2AC82_STRNV</name>
<dbReference type="PANTHER" id="PTHR30518:SF2">
    <property type="entry name" value="ENDOLYTIC MUREIN TRANSGLYCOSYLASE"/>
    <property type="match status" value="1"/>
</dbReference>
<dbReference type="Gene3D" id="3.30.1490.480">
    <property type="entry name" value="Endolytic murein transglycosylase"/>
    <property type="match status" value="1"/>
</dbReference>
<feature type="compositionally biased region" description="Low complexity" evidence="8">
    <location>
        <begin position="21"/>
        <end position="52"/>
    </location>
</feature>
<dbReference type="PANTHER" id="PTHR30518">
    <property type="entry name" value="ENDOLYTIC MUREIN TRANSGLYCOSYLASE"/>
    <property type="match status" value="1"/>
</dbReference>
<evidence type="ECO:0000256" key="6">
    <source>
        <dbReference type="ARBA" id="ARBA00023316"/>
    </source>
</evidence>
<keyword evidence="10" id="KW-1185">Reference proteome</keyword>
<feature type="compositionally biased region" description="Basic and acidic residues" evidence="8">
    <location>
        <begin position="240"/>
        <end position="269"/>
    </location>
</feature>
<feature type="compositionally biased region" description="Basic residues" evidence="8">
    <location>
        <begin position="295"/>
        <end position="304"/>
    </location>
</feature>
<protein>
    <recommendedName>
        <fullName evidence="7">Endolytic murein transglycosylase</fullName>
        <ecNumber evidence="7">4.2.2.29</ecNumber>
    </recommendedName>
    <alternativeName>
        <fullName evidence="7">Peptidoglycan lytic transglycosylase</fullName>
    </alternativeName>
    <alternativeName>
        <fullName evidence="7">Peptidoglycan polymerization terminase</fullName>
    </alternativeName>
</protein>
<gene>
    <name evidence="7 9" type="primary">mltG</name>
    <name evidence="9" type="ORF">OG442_34965</name>
</gene>
<dbReference type="EMBL" id="CP109495">
    <property type="protein sequence ID" value="WUX56310.1"/>
    <property type="molecule type" value="Genomic_DNA"/>
</dbReference>
<feature type="site" description="Important for catalytic activity" evidence="7">
    <location>
        <position position="535"/>
    </location>
</feature>
<evidence type="ECO:0000313" key="9">
    <source>
        <dbReference type="EMBL" id="WUX56310.1"/>
    </source>
</evidence>
<accession>A0ABZ2AC82</accession>
<dbReference type="Proteomes" id="UP001432209">
    <property type="component" value="Chromosome"/>
</dbReference>
<comment type="catalytic activity">
    <reaction evidence="7">
        <text>a peptidoglycan chain = a peptidoglycan chain with N-acetyl-1,6-anhydromuramyl-[peptide] at the reducing end + a peptidoglycan chain with N-acetylglucosamine at the non-reducing end.</text>
        <dbReference type="EC" id="4.2.2.29"/>
    </reaction>
</comment>
<proteinExistence type="inferred from homology"/>
<keyword evidence="3 7" id="KW-1133">Transmembrane helix</keyword>
<comment type="subcellular location">
    <subcellularLocation>
        <location evidence="7">Cell membrane</location>
        <topology evidence="7">Single-pass membrane protein</topology>
    </subcellularLocation>
</comment>
<feature type="compositionally biased region" description="Acidic residues" evidence="8">
    <location>
        <begin position="270"/>
        <end position="283"/>
    </location>
</feature>
<dbReference type="NCBIfam" id="TIGR00247">
    <property type="entry name" value="endolytic transglycosylase MltG"/>
    <property type="match status" value="1"/>
</dbReference>
<feature type="transmembrane region" description="Helical" evidence="7">
    <location>
        <begin position="305"/>
        <end position="328"/>
    </location>
</feature>
<dbReference type="EC" id="4.2.2.29" evidence="7"/>
<evidence type="ECO:0000313" key="10">
    <source>
        <dbReference type="Proteomes" id="UP001432209"/>
    </source>
</evidence>
<keyword evidence="5 7" id="KW-0456">Lyase</keyword>
<evidence type="ECO:0000256" key="2">
    <source>
        <dbReference type="ARBA" id="ARBA00022692"/>
    </source>
</evidence>
<feature type="compositionally biased region" description="Basic and acidic residues" evidence="8">
    <location>
        <begin position="1"/>
        <end position="17"/>
    </location>
</feature>
<feature type="compositionally biased region" description="Pro residues" evidence="8">
    <location>
        <begin position="207"/>
        <end position="224"/>
    </location>
</feature>
<keyword evidence="2 7" id="KW-0812">Transmembrane</keyword>
<dbReference type="InterPro" id="IPR003770">
    <property type="entry name" value="MLTG-like"/>
</dbReference>
<sequence>MTDYGRGRGPEPWHPEDPLYGDQGWGAQQAADGGTPYDAQAQQPPPQQQYDPGYGGGWDAGQQQYDPQQHHPQQPQHPQYPQQQQQHPQQQYDPQYDGGGWDAGQQQYDPQQHHPQQPQHPQYPQQQQQHPQYQQPEYPQQQYHDPQYGNQQYAGQQPNNPQYDGGWDTGQQAATPYGENHGDPYAGRQGAGYGGENPDPYGTSEAYPPPSPPGHGQPEPPPPAQRQAQPESEWDGPQPEETHPFFTGDDRDDRDDDRARGRDRGRDRDDDPEYDDREYDDEDDGRRGGGGGRDRRGKSKKKRRGGGACLVASLVLVGGAAGGGYYAYQFWQERFGPPADFAGAGTGSVQVEIPKNAGLAEMGNLLKKAGVVKSTQAFIDAAGEHPKGKTIQPGVYPMKKEMSAKSAVELMTDPANLNSLTIAEGTRAVKVYEFIDTKLELDPGTTADVAKADAGKLGLPDWADDDKNIKDPLEGFLYPARYDISEKTKPQDVLKQMVARSNEEYEKYDLEGSAEKLGLESPLDVVTVASLVQAEGMTHDDFKKMASVVYNRLKPTNTATNQKIEFDSAFNYLNNESEIDISTSEIRNNPDPYNTYFHKGLPPGPIGNPGADALNAAKAPDPGGWMYFISVDGKTTEFTKTLAEHEKLVAKFNERRKNADD</sequence>
<dbReference type="HAMAP" id="MF_02065">
    <property type="entry name" value="MltG"/>
    <property type="match status" value="1"/>
</dbReference>
<feature type="compositionally biased region" description="Low complexity" evidence="8">
    <location>
        <begin position="105"/>
        <end position="148"/>
    </location>
</feature>
<evidence type="ECO:0000256" key="8">
    <source>
        <dbReference type="SAM" id="MobiDB-lite"/>
    </source>
</evidence>
<comment type="function">
    <text evidence="7">Functions as a peptidoglycan terminase that cleaves nascent peptidoglycan strands endolytically to terminate their elongation.</text>
</comment>
<evidence type="ECO:0000256" key="1">
    <source>
        <dbReference type="ARBA" id="ARBA00022475"/>
    </source>
</evidence>
<evidence type="ECO:0000256" key="5">
    <source>
        <dbReference type="ARBA" id="ARBA00023239"/>
    </source>
</evidence>
<feature type="compositionally biased region" description="Polar residues" evidence="8">
    <location>
        <begin position="149"/>
        <end position="162"/>
    </location>
</feature>
<organism evidence="9 10">
    <name type="scientific">Streptomyces niveus</name>
    <name type="common">Streptomyces spheroides</name>
    <dbReference type="NCBI Taxonomy" id="193462"/>
    <lineage>
        <taxon>Bacteria</taxon>
        <taxon>Bacillati</taxon>
        <taxon>Actinomycetota</taxon>
        <taxon>Actinomycetes</taxon>
        <taxon>Kitasatosporales</taxon>
        <taxon>Streptomycetaceae</taxon>
        <taxon>Streptomyces</taxon>
    </lineage>
</organism>
<evidence type="ECO:0000256" key="7">
    <source>
        <dbReference type="HAMAP-Rule" id="MF_02065"/>
    </source>
</evidence>
<reference evidence="9" key="1">
    <citation type="submission" date="2022-10" db="EMBL/GenBank/DDBJ databases">
        <title>The complete genomes of actinobacterial strains from the NBC collection.</title>
        <authorList>
            <person name="Joergensen T.S."/>
            <person name="Alvarez Arevalo M."/>
            <person name="Sterndorff E.B."/>
            <person name="Faurdal D."/>
            <person name="Vuksanovic O."/>
            <person name="Mourched A.-S."/>
            <person name="Charusanti P."/>
            <person name="Shaw S."/>
            <person name="Blin K."/>
            <person name="Weber T."/>
        </authorList>
    </citation>
    <scope>NUCLEOTIDE SEQUENCE</scope>
    <source>
        <strain evidence="9">NBC_01432</strain>
    </source>
</reference>
<dbReference type="RefSeq" id="WP_329080841.1">
    <property type="nucleotide sequence ID" value="NZ_CP109421.1"/>
</dbReference>
<keyword evidence="1 7" id="KW-1003">Cell membrane</keyword>
<evidence type="ECO:0000256" key="3">
    <source>
        <dbReference type="ARBA" id="ARBA00022989"/>
    </source>
</evidence>
<dbReference type="CDD" id="cd08010">
    <property type="entry name" value="MltG_like"/>
    <property type="match status" value="1"/>
</dbReference>
<keyword evidence="6 7" id="KW-0961">Cell wall biogenesis/degradation</keyword>
<comment type="similarity">
    <text evidence="7">Belongs to the transglycosylase MltG family.</text>
</comment>